<dbReference type="Pfam" id="PF03772">
    <property type="entry name" value="Competence"/>
    <property type="match status" value="1"/>
</dbReference>
<keyword evidence="10" id="KW-1185">Reference proteome</keyword>
<keyword evidence="4 6" id="KW-1133">Transmembrane helix</keyword>
<dbReference type="PANTHER" id="PTHR30619:SF1">
    <property type="entry name" value="RECOMBINATION PROTEIN 2"/>
    <property type="match status" value="1"/>
</dbReference>
<keyword evidence="3 6" id="KW-0812">Transmembrane</keyword>
<evidence type="ECO:0000256" key="3">
    <source>
        <dbReference type="ARBA" id="ARBA00022692"/>
    </source>
</evidence>
<keyword evidence="2" id="KW-1003">Cell membrane</keyword>
<accession>A0A2T1FZ49</accession>
<evidence type="ECO:0000256" key="6">
    <source>
        <dbReference type="SAM" id="Phobius"/>
    </source>
</evidence>
<dbReference type="RefSeq" id="WP_106310419.1">
    <property type="nucleotide sequence ID" value="NZ_PVWO01000407.1"/>
</dbReference>
<evidence type="ECO:0000256" key="4">
    <source>
        <dbReference type="ARBA" id="ARBA00022989"/>
    </source>
</evidence>
<name>A0A2T1FZ49_9CYAN</name>
<dbReference type="EMBL" id="PVWO01000407">
    <property type="protein sequence ID" value="PSB50231.1"/>
    <property type="molecule type" value="Genomic_DNA"/>
</dbReference>
<reference evidence="9 10" key="1">
    <citation type="submission" date="2018-03" db="EMBL/GenBank/DDBJ databases">
        <title>The ancient ancestry and fast evolution of plastids.</title>
        <authorList>
            <person name="Moore K.R."/>
            <person name="Magnabosco C."/>
            <person name="Momper L."/>
            <person name="Gold D.A."/>
            <person name="Bosak T."/>
            <person name="Fournier G.P."/>
        </authorList>
    </citation>
    <scope>NUCLEOTIDE SEQUENCE [LARGE SCALE GENOMIC DNA]</scope>
    <source>
        <strain evidence="9 10">CCALA 037</strain>
    </source>
</reference>
<feature type="transmembrane region" description="Helical" evidence="6">
    <location>
        <begin position="6"/>
        <end position="23"/>
    </location>
</feature>
<evidence type="ECO:0000256" key="1">
    <source>
        <dbReference type="ARBA" id="ARBA00004651"/>
    </source>
</evidence>
<evidence type="ECO:0000259" key="8">
    <source>
        <dbReference type="Pfam" id="PF13567"/>
    </source>
</evidence>
<evidence type="ECO:0000256" key="2">
    <source>
        <dbReference type="ARBA" id="ARBA00022475"/>
    </source>
</evidence>
<evidence type="ECO:0000259" key="7">
    <source>
        <dbReference type="Pfam" id="PF03772"/>
    </source>
</evidence>
<dbReference type="NCBIfam" id="TIGR00360">
    <property type="entry name" value="ComEC_N-term"/>
    <property type="match status" value="1"/>
</dbReference>
<evidence type="ECO:0000256" key="5">
    <source>
        <dbReference type="ARBA" id="ARBA00023136"/>
    </source>
</evidence>
<dbReference type="PANTHER" id="PTHR30619">
    <property type="entry name" value="DNA INTERNALIZATION/COMPETENCE PROTEIN COMEC/REC2"/>
    <property type="match status" value="1"/>
</dbReference>
<dbReference type="Proteomes" id="UP000238937">
    <property type="component" value="Unassembled WGS sequence"/>
</dbReference>
<evidence type="ECO:0000313" key="9">
    <source>
        <dbReference type="EMBL" id="PSB50231.1"/>
    </source>
</evidence>
<feature type="transmembrane region" description="Helical" evidence="6">
    <location>
        <begin position="339"/>
        <end position="370"/>
    </location>
</feature>
<feature type="transmembrane region" description="Helical" evidence="6">
    <location>
        <begin position="300"/>
        <end position="327"/>
    </location>
</feature>
<comment type="caution">
    <text evidence="9">The sequence shown here is derived from an EMBL/GenBank/DDBJ whole genome shotgun (WGS) entry which is preliminary data.</text>
</comment>
<evidence type="ECO:0000313" key="10">
    <source>
        <dbReference type="Proteomes" id="UP000238937"/>
    </source>
</evidence>
<dbReference type="GO" id="GO:0005886">
    <property type="term" value="C:plasma membrane"/>
    <property type="evidence" value="ECO:0007669"/>
    <property type="project" value="UniProtKB-SubCell"/>
</dbReference>
<sequence length="758" mass="83573">MRNTQAAIFLCLAYIIGLLITFNPWVRWGLIVVAIPIAWVLRRIWKKSPNWQFLLVAIAIAGCASFYLELRVPQPTANDISKYIPATAERGTSQFTIVQGTVDSYPHTTRNQNAQFWLNATQLNEIQGDGIRPADVSKSVNGRVYVTVPLQSATGLQPGVQVSITGTLYIPQANPNPGGFSFRDYLSQSGGFAGMRGVQLRVPDETQTQKWSWGKLRQRIAAAQVKWLEVPVGPLVTAMVLGSDAVDLPFDLRDRFVRVGLAHALAASGFQVSLILNAILSLTRSRLSAVQQSNLGVVALLIFLGLTGFQPAVARSVAMGMAVLIGLRTNRKLDRLSSLFLAGTLLLIINPLWIWDIGFELSFLATLGLIVTVEPLQQKLDWLPPTIADLITVPLAATIWTLPIQLYVFKVFPIYSLPANILTSPLISIISIGGTIGALISAIFPLAGSAISWLLYLPTQLLIGIVDLFNYLPSTSFAVGQIAPWQLFALYGIILGVWIFPRYHKHWKLPLVAGILLVILPLAIWKTNELQLTALASKNSPNDRLYQGQILAIQDRGKTILVNSGNESIARFVVLPFLQQQAINRIDSAIDFNRDLPGLNSWQTLNQTIPIKNFYSISGESNNTETIKFASLPVGKVQKFGRVEITTVKTRPAIFQIEIPEAQQKWLVIGEDIADLAQPAIDFEQLTPAQTLYWHGGKLPDRAIAKINPQVAIAATSNPDPETIKLLERNQVRVYYTGRDGAIQWTPSGFKPYLEGEK</sequence>
<dbReference type="InterPro" id="IPR052159">
    <property type="entry name" value="Competence_DNA_uptake"/>
</dbReference>
<feature type="domain" description="ComEC/Rec2-related protein" evidence="7">
    <location>
        <begin position="246"/>
        <end position="499"/>
    </location>
</feature>
<feature type="domain" description="DUF4131" evidence="8">
    <location>
        <begin position="28"/>
        <end position="197"/>
    </location>
</feature>
<dbReference type="InterPro" id="IPR004477">
    <property type="entry name" value="ComEC_N"/>
</dbReference>
<keyword evidence="5 6" id="KW-0472">Membrane</keyword>
<dbReference type="AlphaFoldDB" id="A0A2T1FZ49"/>
<organism evidence="9 10">
    <name type="scientific">Chamaesiphon polymorphus CCALA 037</name>
    <dbReference type="NCBI Taxonomy" id="2107692"/>
    <lineage>
        <taxon>Bacteria</taxon>
        <taxon>Bacillati</taxon>
        <taxon>Cyanobacteriota</taxon>
        <taxon>Cyanophyceae</taxon>
        <taxon>Gomontiellales</taxon>
        <taxon>Chamaesiphonaceae</taxon>
        <taxon>Chamaesiphon</taxon>
    </lineage>
</organism>
<proteinExistence type="predicted"/>
<feature type="transmembrane region" description="Helical" evidence="6">
    <location>
        <begin position="259"/>
        <end position="280"/>
    </location>
</feature>
<feature type="transmembrane region" description="Helical" evidence="6">
    <location>
        <begin position="507"/>
        <end position="525"/>
    </location>
</feature>
<dbReference type="InterPro" id="IPR025405">
    <property type="entry name" value="DUF4131"/>
</dbReference>
<dbReference type="Pfam" id="PF13567">
    <property type="entry name" value="DUF4131"/>
    <property type="match status" value="1"/>
</dbReference>
<feature type="transmembrane region" description="Helical" evidence="6">
    <location>
        <begin position="421"/>
        <end position="444"/>
    </location>
</feature>
<feature type="transmembrane region" description="Helical" evidence="6">
    <location>
        <begin position="390"/>
        <end position="409"/>
    </location>
</feature>
<comment type="subcellular location">
    <subcellularLocation>
        <location evidence="1">Cell membrane</location>
        <topology evidence="1">Multi-pass membrane protein</topology>
    </subcellularLocation>
</comment>
<feature type="transmembrane region" description="Helical" evidence="6">
    <location>
        <begin position="51"/>
        <end position="68"/>
    </location>
</feature>
<gene>
    <name evidence="9" type="ORF">C7B77_23010</name>
</gene>
<protein>
    <submittedName>
        <fullName evidence="9">Competence protein</fullName>
    </submittedName>
</protein>
<dbReference type="OrthoDB" id="9761531at2"/>
<feature type="transmembrane region" description="Helical" evidence="6">
    <location>
        <begin position="482"/>
        <end position="501"/>
    </location>
</feature>